<dbReference type="PANTHER" id="PTHR16305">
    <property type="entry name" value="TESTICULAR SOLUBLE ADENYLYL CYCLASE"/>
    <property type="match status" value="1"/>
</dbReference>
<evidence type="ECO:0000256" key="1">
    <source>
        <dbReference type="ARBA" id="ARBA00022741"/>
    </source>
</evidence>
<dbReference type="GO" id="GO:0004016">
    <property type="term" value="F:adenylate cyclase activity"/>
    <property type="evidence" value="ECO:0007669"/>
    <property type="project" value="TreeGrafter"/>
</dbReference>
<dbReference type="PROSITE" id="PS50043">
    <property type="entry name" value="HTH_LUXR_2"/>
    <property type="match status" value="1"/>
</dbReference>
<keyword evidence="2" id="KW-0067">ATP-binding</keyword>
<reference evidence="4" key="1">
    <citation type="submission" date="2022-06" db="EMBL/GenBank/DDBJ databases">
        <title>Genomic Encyclopedia of Archaeal and Bacterial Type Strains, Phase II (KMG-II): from individual species to whole genera.</title>
        <authorList>
            <person name="Goeker M."/>
        </authorList>
    </citation>
    <scope>NUCLEOTIDE SEQUENCE</scope>
    <source>
        <strain evidence="4">DSM 43935</strain>
    </source>
</reference>
<dbReference type="InterPro" id="IPR016032">
    <property type="entry name" value="Sig_transdc_resp-reg_C-effctor"/>
</dbReference>
<dbReference type="Pfam" id="PF00196">
    <property type="entry name" value="GerE"/>
    <property type="match status" value="1"/>
</dbReference>
<keyword evidence="5" id="KW-1185">Reference proteome</keyword>
<dbReference type="InterPro" id="IPR041664">
    <property type="entry name" value="AAA_16"/>
</dbReference>
<dbReference type="InterPro" id="IPR000792">
    <property type="entry name" value="Tscrpt_reg_LuxR_C"/>
</dbReference>
<dbReference type="SMART" id="SM00421">
    <property type="entry name" value="HTH_LUXR"/>
    <property type="match status" value="1"/>
</dbReference>
<dbReference type="InterPro" id="IPR027417">
    <property type="entry name" value="P-loop_NTPase"/>
</dbReference>
<dbReference type="InterPro" id="IPR036388">
    <property type="entry name" value="WH-like_DNA-bd_sf"/>
</dbReference>
<comment type="caution">
    <text evidence="4">The sequence shown here is derived from an EMBL/GenBank/DDBJ whole genome shotgun (WGS) entry which is preliminary data.</text>
</comment>
<protein>
    <submittedName>
        <fullName evidence="4">Regulatory protein, luxR family</fullName>
    </submittedName>
</protein>
<dbReference type="PANTHER" id="PTHR16305:SF35">
    <property type="entry name" value="TRANSCRIPTIONAL ACTIVATOR DOMAIN"/>
    <property type="match status" value="1"/>
</dbReference>
<sequence length="973" mass="103479">MELAERRRELGVLNGLFDRARQHRGQIALITGGVACGKTALVNTFADHAVDSGAVLLTATGSRAEQALPLGVMGQLFGGTTPLDQLTARTPPAGVGSTVDSGWDVLAVDQPDAAVLDALCAHLLDLASQQPVVLAIDDVQFADAQSQQALLYLQRRIRSARVLMVLTEWAQPRPRHLPFHSEVARLPYFTRLRLAPLSRSGVAEVLAQQLDVPTGRQLAPAYHQTSGGNPLLVHALIEDYLAADCARPSGLGAEPVVGDAFGQAVLDCLHRWEHSLREVACGLALLGEHACPRLLGRLADLPADSAAQVLDVLTMAGLVHNGGFRHPAARAAVLDSLTPTDLAALHVRVAELLHHEGASATAVAGHLISADQASGPWATAVLCDAARQALADDDATLAAACLDLAHRVCGDDQERAAITALLAQVDWRARPGTANLRLAQLRAAMRAGHLTGSDAMTLVKYLLWHDHAGEAAQTLTTLIEATESVSPQVHAELGLTYHLLSHSHPPLFPRRASVPVPPGPMELLATTGDAWSRAAAALATVLSTGPSEVAISAAEHVLQTCQLTDTTLDALVSALLALVYADRPDRAAPWCEALLEESAARQANTWQALLGNLRAEIAFRQGDLLLAAEHARTALDRMPAEQWGAGIGAPLATLLLATTGMGDHDEAAGLLKRSVPEAMFQTWFGPQYLCARGHYFLATGRLFAALGDFRNCGALMTEWGIDHPAIAAWRTGAAQAHLRLDQPDQARELLTEQLALPGAGVRTRGVSLRLLAALDRSEQGLSLFTEALALLRVPGDRVEQAAALVDLSHAQHGRGEVDQARATAEQAMDLAKSCHAETLCRRLLARAGAHHAGQDGGDTGAAAGLATLSRAEWRVASLAALGDTNRVISRKLGITVSTVEQHLTRVYRKLNVQSRAELPSGLPLQRRTWSEERENARVGVPSARLSGRAAPAGGWAHGRVFGTRVDDRRVRVE</sequence>
<evidence type="ECO:0000313" key="5">
    <source>
        <dbReference type="Proteomes" id="UP001206128"/>
    </source>
</evidence>
<keyword evidence="1" id="KW-0547">Nucleotide-binding</keyword>
<dbReference type="GO" id="GO:0006355">
    <property type="term" value="P:regulation of DNA-templated transcription"/>
    <property type="evidence" value="ECO:0007669"/>
    <property type="project" value="InterPro"/>
</dbReference>
<dbReference type="PRINTS" id="PR00038">
    <property type="entry name" value="HTHLUXR"/>
</dbReference>
<dbReference type="AlphaFoldDB" id="A0AAE3GHW9"/>
<dbReference type="RefSeq" id="WP_301329000.1">
    <property type="nucleotide sequence ID" value="NZ_JAMTCK010000014.1"/>
</dbReference>
<name>A0AAE3GHW9_9PSEU</name>
<proteinExistence type="predicted"/>
<dbReference type="CDD" id="cd06170">
    <property type="entry name" value="LuxR_C_like"/>
    <property type="match status" value="1"/>
</dbReference>
<dbReference type="Pfam" id="PF13191">
    <property type="entry name" value="AAA_16"/>
    <property type="match status" value="1"/>
</dbReference>
<dbReference type="GO" id="GO:0003677">
    <property type="term" value="F:DNA binding"/>
    <property type="evidence" value="ECO:0007669"/>
    <property type="project" value="InterPro"/>
</dbReference>
<evidence type="ECO:0000259" key="3">
    <source>
        <dbReference type="PROSITE" id="PS50043"/>
    </source>
</evidence>
<dbReference type="InterPro" id="IPR011990">
    <property type="entry name" value="TPR-like_helical_dom_sf"/>
</dbReference>
<dbReference type="Gene3D" id="3.40.50.300">
    <property type="entry name" value="P-loop containing nucleotide triphosphate hydrolases"/>
    <property type="match status" value="1"/>
</dbReference>
<dbReference type="Gene3D" id="1.25.40.10">
    <property type="entry name" value="Tetratricopeptide repeat domain"/>
    <property type="match status" value="2"/>
</dbReference>
<accession>A0AAE3GHW9</accession>
<feature type="domain" description="HTH luxR-type" evidence="3">
    <location>
        <begin position="861"/>
        <end position="926"/>
    </location>
</feature>
<gene>
    <name evidence="4" type="ORF">LX83_005419</name>
</gene>
<dbReference type="Gene3D" id="1.10.10.10">
    <property type="entry name" value="Winged helix-like DNA-binding domain superfamily/Winged helix DNA-binding domain"/>
    <property type="match status" value="1"/>
</dbReference>
<dbReference type="PROSITE" id="PS00622">
    <property type="entry name" value="HTH_LUXR_1"/>
    <property type="match status" value="1"/>
</dbReference>
<dbReference type="GO" id="GO:0005524">
    <property type="term" value="F:ATP binding"/>
    <property type="evidence" value="ECO:0007669"/>
    <property type="project" value="UniProtKB-KW"/>
</dbReference>
<dbReference type="SUPFAM" id="SSF48452">
    <property type="entry name" value="TPR-like"/>
    <property type="match status" value="1"/>
</dbReference>
<evidence type="ECO:0000256" key="2">
    <source>
        <dbReference type="ARBA" id="ARBA00022840"/>
    </source>
</evidence>
<dbReference type="SUPFAM" id="SSF52540">
    <property type="entry name" value="P-loop containing nucleoside triphosphate hydrolases"/>
    <property type="match status" value="1"/>
</dbReference>
<dbReference type="Proteomes" id="UP001206128">
    <property type="component" value="Unassembled WGS sequence"/>
</dbReference>
<dbReference type="EMBL" id="JAMTCK010000014">
    <property type="protein sequence ID" value="MCP2168541.1"/>
    <property type="molecule type" value="Genomic_DNA"/>
</dbReference>
<dbReference type="SUPFAM" id="SSF46894">
    <property type="entry name" value="C-terminal effector domain of the bipartite response regulators"/>
    <property type="match status" value="1"/>
</dbReference>
<organism evidence="4 5">
    <name type="scientific">Goodfellowiella coeruleoviolacea</name>
    <dbReference type="NCBI Taxonomy" id="334858"/>
    <lineage>
        <taxon>Bacteria</taxon>
        <taxon>Bacillati</taxon>
        <taxon>Actinomycetota</taxon>
        <taxon>Actinomycetes</taxon>
        <taxon>Pseudonocardiales</taxon>
        <taxon>Pseudonocardiaceae</taxon>
        <taxon>Goodfellowiella</taxon>
    </lineage>
</organism>
<dbReference type="GO" id="GO:0005737">
    <property type="term" value="C:cytoplasm"/>
    <property type="evidence" value="ECO:0007669"/>
    <property type="project" value="TreeGrafter"/>
</dbReference>
<evidence type="ECO:0000313" key="4">
    <source>
        <dbReference type="EMBL" id="MCP2168541.1"/>
    </source>
</evidence>